<dbReference type="KEGG" id="ppho:CTZ24_13605"/>
<reference evidence="2" key="1">
    <citation type="submission" date="2017-11" db="EMBL/GenBank/DDBJ databases">
        <title>Genome sequence of Pantoea sp. MSR2.</title>
        <authorList>
            <person name="Nascimento F.X."/>
        </authorList>
    </citation>
    <scope>NUCLEOTIDE SEQUENCE [LARGE SCALE GENOMIC DNA]</scope>
    <source>
        <strain evidence="2">MSR2</strain>
    </source>
</reference>
<name>A0AAP9KQ00_9GAMM</name>
<proteinExistence type="predicted"/>
<protein>
    <submittedName>
        <fullName evidence="1">Uncharacterized protein</fullName>
    </submittedName>
</protein>
<sequence length="68" mass="7832">MIFCDKTILLPLFPLIATSPPCARSYPRHACPLYVAFFMHLHEWSRTAPRLACAGIIRVQEFMRFHAA</sequence>
<accession>A0AAP9KQ00</accession>
<dbReference type="AlphaFoldDB" id="A0AAP9KQ00"/>
<gene>
    <name evidence="1" type="ORF">CTZ24_13605</name>
</gene>
<organism evidence="1 2">
    <name type="scientific">Pantoea phytobeneficialis</name>
    <dbReference type="NCBI Taxonomy" id="2052056"/>
    <lineage>
        <taxon>Bacteria</taxon>
        <taxon>Pseudomonadati</taxon>
        <taxon>Pseudomonadota</taxon>
        <taxon>Gammaproteobacteria</taxon>
        <taxon>Enterobacterales</taxon>
        <taxon>Erwiniaceae</taxon>
        <taxon>Pantoea</taxon>
    </lineage>
</organism>
<evidence type="ECO:0000313" key="1">
    <source>
        <dbReference type="EMBL" id="QGR07393.1"/>
    </source>
</evidence>
<dbReference type="EMBL" id="CP024636">
    <property type="protein sequence ID" value="QGR07393.1"/>
    <property type="molecule type" value="Genomic_DNA"/>
</dbReference>
<evidence type="ECO:0000313" key="2">
    <source>
        <dbReference type="Proteomes" id="UP000424872"/>
    </source>
</evidence>
<dbReference type="Proteomes" id="UP000424872">
    <property type="component" value="Chromosome"/>
</dbReference>